<evidence type="ECO:0000313" key="2">
    <source>
        <dbReference type="EMBL" id="QRM13583.1"/>
    </source>
</evidence>
<dbReference type="Proteomes" id="UP000627101">
    <property type="component" value="Segment"/>
</dbReference>
<evidence type="ECO:0000256" key="1">
    <source>
        <dbReference type="SAM" id="MobiDB-lite"/>
    </source>
</evidence>
<name>A0A891M0K3_FOWPV</name>
<proteinExistence type="predicted"/>
<feature type="region of interest" description="Disordered" evidence="1">
    <location>
        <begin position="1"/>
        <end position="53"/>
    </location>
</feature>
<protein>
    <submittedName>
        <fullName evidence="2">Uncharacterized protein</fullName>
    </submittedName>
</protein>
<organismHost>
    <name type="scientific">Vertebrata</name>
    <name type="common">vertebrates</name>
    <dbReference type="NCBI Taxonomy" id="7742"/>
</organismHost>
<accession>A0A891M0K3</accession>
<dbReference type="EMBL" id="MW142017">
    <property type="protein sequence ID" value="QRM13583.1"/>
    <property type="molecule type" value="Genomic_DNA"/>
</dbReference>
<reference evidence="2" key="1">
    <citation type="journal article" date="2021" name="Arch. Virol.">
        <title>Characterisation of an Australian fowlpox virus carrying a near-full-length provirus of reticuloendotheliosis virus.</title>
        <authorList>
            <person name="Sarker S."/>
            <person name="Athukorala A."/>
            <person name="Bowden T.R."/>
            <person name="Boyle D.B."/>
        </authorList>
    </citation>
    <scope>NUCLEOTIDE SEQUENCE</scope>
    <source>
        <strain evidence="2">FWPV-S</strain>
    </source>
</reference>
<sequence length="53" mass="5575">MESPAEKPTIDSPPEGNVQPPSTDDKGVNTGPKPSDGGCCEPECPYKTQDTNK</sequence>
<organism evidence="2">
    <name type="scientific">Fowlpox virus</name>
    <name type="common">FPV</name>
    <dbReference type="NCBI Taxonomy" id="10261"/>
    <lineage>
        <taxon>Viruses</taxon>
        <taxon>Varidnaviria</taxon>
        <taxon>Bamfordvirae</taxon>
        <taxon>Nucleocytoviricota</taxon>
        <taxon>Pokkesviricetes</taxon>
        <taxon>Chitovirales</taxon>
        <taxon>Poxviridae</taxon>
        <taxon>Chordopoxvirinae</taxon>
        <taxon>Avipoxvirus</taxon>
        <taxon>Avipoxvirus fowlpox</taxon>
    </lineage>
</organism>